<dbReference type="KEGG" id="sgrg:L0C25_14760"/>
<evidence type="ECO:0000256" key="1">
    <source>
        <dbReference type="SAM" id="MobiDB-lite"/>
    </source>
</evidence>
<feature type="chain" id="PRO_5041312294" evidence="2">
    <location>
        <begin position="27"/>
        <end position="187"/>
    </location>
</feature>
<name>A0AA46TEW0_9ACTN</name>
<sequence>MVRKRSALAVIAAIALAASVSAPAGADTGVFKDKKGDIKGGLDIHSVRVDNDGPRVGVRSTHRNLKYGPKVRGGSAAAFIDIAAKRKGPEFIIAGPVGSDGDYHISKVRRWKMVGDPLACKGLRFHVNYKRDVVTFSAPRRCLDRAYDHKVGKIRAAVRASQNRAHGQPKNDWWPKRRHLSQAVAAN</sequence>
<organism evidence="3 4">
    <name type="scientific">Solicola gregarius</name>
    <dbReference type="NCBI Taxonomy" id="2908642"/>
    <lineage>
        <taxon>Bacteria</taxon>
        <taxon>Bacillati</taxon>
        <taxon>Actinomycetota</taxon>
        <taxon>Actinomycetes</taxon>
        <taxon>Propionibacteriales</taxon>
        <taxon>Nocardioidaceae</taxon>
        <taxon>Solicola</taxon>
    </lineage>
</organism>
<keyword evidence="2" id="KW-0732">Signal</keyword>
<dbReference type="EMBL" id="CP094970">
    <property type="protein sequence ID" value="UYM03801.1"/>
    <property type="molecule type" value="Genomic_DNA"/>
</dbReference>
<feature type="region of interest" description="Disordered" evidence="1">
    <location>
        <begin position="160"/>
        <end position="179"/>
    </location>
</feature>
<dbReference type="AlphaFoldDB" id="A0AA46TEW0"/>
<gene>
    <name evidence="3" type="ORF">L0C25_14760</name>
</gene>
<reference evidence="3" key="1">
    <citation type="submission" date="2022-01" db="EMBL/GenBank/DDBJ databases">
        <title>Nocardioidaceae gen. sp. A5X3R13.</title>
        <authorList>
            <person name="Lopez Marin M.A."/>
            <person name="Uhlik O."/>
        </authorList>
    </citation>
    <scope>NUCLEOTIDE SEQUENCE</scope>
    <source>
        <strain evidence="3">A5X3R13</strain>
    </source>
</reference>
<evidence type="ECO:0000313" key="3">
    <source>
        <dbReference type="EMBL" id="UYM03801.1"/>
    </source>
</evidence>
<feature type="signal peptide" evidence="2">
    <location>
        <begin position="1"/>
        <end position="26"/>
    </location>
</feature>
<dbReference type="RefSeq" id="WP_271632443.1">
    <property type="nucleotide sequence ID" value="NZ_CP094970.1"/>
</dbReference>
<evidence type="ECO:0000313" key="4">
    <source>
        <dbReference type="Proteomes" id="UP001164390"/>
    </source>
</evidence>
<evidence type="ECO:0000256" key="2">
    <source>
        <dbReference type="SAM" id="SignalP"/>
    </source>
</evidence>
<proteinExistence type="predicted"/>
<keyword evidence="4" id="KW-1185">Reference proteome</keyword>
<accession>A0AA46TEW0</accession>
<dbReference type="Proteomes" id="UP001164390">
    <property type="component" value="Chromosome"/>
</dbReference>
<protein>
    <submittedName>
        <fullName evidence="3">Uncharacterized protein</fullName>
    </submittedName>
</protein>